<feature type="transmembrane region" description="Helical" evidence="5">
    <location>
        <begin position="227"/>
        <end position="252"/>
    </location>
</feature>
<evidence type="ECO:0000313" key="8">
    <source>
        <dbReference type="Proteomes" id="UP001565220"/>
    </source>
</evidence>
<keyword evidence="2 5" id="KW-0812">Transmembrane</keyword>
<keyword evidence="8" id="KW-1185">Reference proteome</keyword>
<proteinExistence type="predicted"/>
<comment type="subcellular location">
    <subcellularLocation>
        <location evidence="1">Membrane</location>
        <topology evidence="1">Multi-pass membrane protein</topology>
    </subcellularLocation>
</comment>
<feature type="transmembrane region" description="Helical" evidence="5">
    <location>
        <begin position="120"/>
        <end position="141"/>
    </location>
</feature>
<feature type="transmembrane region" description="Helical" evidence="5">
    <location>
        <begin position="27"/>
        <end position="49"/>
    </location>
</feature>
<keyword evidence="7" id="KW-0436">Ligase</keyword>
<feature type="transmembrane region" description="Helical" evidence="5">
    <location>
        <begin position="173"/>
        <end position="191"/>
    </location>
</feature>
<protein>
    <submittedName>
        <fullName evidence="7">O-antigen ligase family protein</fullName>
    </submittedName>
</protein>
<evidence type="ECO:0000256" key="5">
    <source>
        <dbReference type="SAM" id="Phobius"/>
    </source>
</evidence>
<comment type="caution">
    <text evidence="7">The sequence shown here is derived from an EMBL/GenBank/DDBJ whole genome shotgun (WGS) entry which is preliminary data.</text>
</comment>
<evidence type="ECO:0000256" key="2">
    <source>
        <dbReference type="ARBA" id="ARBA00022692"/>
    </source>
</evidence>
<dbReference type="RefSeq" id="WP_294182156.1">
    <property type="nucleotide sequence ID" value="NZ_JBGFFE010000008.1"/>
</dbReference>
<feature type="transmembrane region" description="Helical" evidence="5">
    <location>
        <begin position="360"/>
        <end position="378"/>
    </location>
</feature>
<dbReference type="Proteomes" id="UP001565220">
    <property type="component" value="Unassembled WGS sequence"/>
</dbReference>
<dbReference type="EMBL" id="JBGFFE010000008">
    <property type="protein sequence ID" value="MEY8763492.1"/>
    <property type="molecule type" value="Genomic_DNA"/>
</dbReference>
<organism evidence="7 8">
    <name type="scientific">Clostridium lapidicellarium</name>
    <dbReference type="NCBI Taxonomy" id="3240931"/>
    <lineage>
        <taxon>Bacteria</taxon>
        <taxon>Bacillati</taxon>
        <taxon>Bacillota</taxon>
        <taxon>Clostridia</taxon>
        <taxon>Eubacteriales</taxon>
        <taxon>Clostridiaceae</taxon>
        <taxon>Clostridium</taxon>
    </lineage>
</organism>
<dbReference type="InterPro" id="IPR051533">
    <property type="entry name" value="WaaL-like"/>
</dbReference>
<keyword evidence="3 5" id="KW-1133">Transmembrane helix</keyword>
<evidence type="ECO:0000256" key="3">
    <source>
        <dbReference type="ARBA" id="ARBA00022989"/>
    </source>
</evidence>
<feature type="transmembrane region" description="Helical" evidence="5">
    <location>
        <begin position="95"/>
        <end position="113"/>
    </location>
</feature>
<feature type="transmembrane region" description="Helical" evidence="5">
    <location>
        <begin position="69"/>
        <end position="89"/>
    </location>
</feature>
<accession>A0ABV4DW71</accession>
<reference evidence="7 8" key="1">
    <citation type="submission" date="2024-08" db="EMBL/GenBank/DDBJ databases">
        <title>Clostridium lapicellarii sp. nov., and Clostridium renhuaiense sp. nov., two species isolated from the mud in a fermentation cellar used for producing sauce-flavour Chinese liquors.</title>
        <authorList>
            <person name="Yang F."/>
            <person name="Wang H."/>
            <person name="Chen L.Q."/>
            <person name="Zhou N."/>
            <person name="Lu J.J."/>
            <person name="Pu X.X."/>
            <person name="Wan B."/>
            <person name="Wang L."/>
            <person name="Liu S.J."/>
        </authorList>
    </citation>
    <scope>NUCLEOTIDE SEQUENCE [LARGE SCALE GENOMIC DNA]</scope>
    <source>
        <strain evidence="7 8">MT-113</strain>
    </source>
</reference>
<evidence type="ECO:0000313" key="7">
    <source>
        <dbReference type="EMBL" id="MEY8763492.1"/>
    </source>
</evidence>
<feature type="domain" description="O-antigen ligase-related" evidence="6">
    <location>
        <begin position="203"/>
        <end position="338"/>
    </location>
</feature>
<sequence length="415" mass="47706">MILDRVLYLLVCAYVLTLPVLPDGIKIHGITFSDCMLAVILLLYMLKIIGTKKSRHRFLIGIGDFFKNYLTVFMSVFAVMMLVSVSYAVEKKLAVGESLRFISYIALFFMIKYEWNRRELLNGILCSYIGSVIIVSLYGMYQYFTGFGLSNQFKNYGYAKFKITANMNNPNNLAAFLIIGIFPVIMLFIYERKKIRKYFFLILAIVMFSDLIFTGSRNAIVGTAVGLVTLVVLYSFKFILPLLTAAVISMLLPELRARIVAIGDPVQNQSRIYLWKIAGKMIKDHPVFGVGNGNYVSLYDKYVSIYPQYKFYGYSRWPSHNSYLKVESELGIIGGISFAGIIISSLIGVRNFVKSTKNKFYRYFYTGFFASMVAFYIMNLVDNLFFVPKTTTYFWVILAISQSMMYRERHKSIFF</sequence>
<dbReference type="PANTHER" id="PTHR37422:SF17">
    <property type="entry name" value="O-ANTIGEN LIGASE"/>
    <property type="match status" value="1"/>
</dbReference>
<keyword evidence="4 5" id="KW-0472">Membrane</keyword>
<evidence type="ECO:0000256" key="4">
    <source>
        <dbReference type="ARBA" id="ARBA00023136"/>
    </source>
</evidence>
<evidence type="ECO:0000259" key="6">
    <source>
        <dbReference type="Pfam" id="PF04932"/>
    </source>
</evidence>
<dbReference type="Pfam" id="PF04932">
    <property type="entry name" value="Wzy_C"/>
    <property type="match status" value="1"/>
</dbReference>
<feature type="transmembrane region" description="Helical" evidence="5">
    <location>
        <begin position="198"/>
        <end position="215"/>
    </location>
</feature>
<dbReference type="InterPro" id="IPR007016">
    <property type="entry name" value="O-antigen_ligase-rel_domated"/>
</dbReference>
<name>A0ABV4DW71_9CLOT</name>
<dbReference type="GO" id="GO:0016874">
    <property type="term" value="F:ligase activity"/>
    <property type="evidence" value="ECO:0007669"/>
    <property type="project" value="UniProtKB-KW"/>
</dbReference>
<evidence type="ECO:0000256" key="1">
    <source>
        <dbReference type="ARBA" id="ARBA00004141"/>
    </source>
</evidence>
<dbReference type="PANTHER" id="PTHR37422">
    <property type="entry name" value="TEICHURONIC ACID BIOSYNTHESIS PROTEIN TUAE"/>
    <property type="match status" value="1"/>
</dbReference>
<gene>
    <name evidence="7" type="ORF">AB8S09_07555</name>
</gene>